<evidence type="ECO:0000313" key="2">
    <source>
        <dbReference type="EMBL" id="OAY45867.1"/>
    </source>
</evidence>
<feature type="signal peptide" evidence="1">
    <location>
        <begin position="1"/>
        <end position="23"/>
    </location>
</feature>
<proteinExistence type="predicted"/>
<dbReference type="PANTHER" id="PTHR33731">
    <property type="entry name" value="PROTEIN, PUTATIVE-RELATED"/>
    <property type="match status" value="1"/>
</dbReference>
<evidence type="ECO:0000313" key="3">
    <source>
        <dbReference type="Proteomes" id="UP000091857"/>
    </source>
</evidence>
<protein>
    <recommendedName>
        <fullName evidence="4">Organ-specific protein S2</fullName>
    </recommendedName>
</protein>
<comment type="caution">
    <text evidence="2">The sequence shown here is derived from an EMBL/GenBank/DDBJ whole genome shotgun (WGS) entry which is preliminary data.</text>
</comment>
<dbReference type="Proteomes" id="UP000091857">
    <property type="component" value="Chromosome 7"/>
</dbReference>
<accession>A0A2C9VLG8</accession>
<keyword evidence="1" id="KW-0732">Signal</keyword>
<dbReference type="Pfam" id="PF10950">
    <property type="entry name" value="Organ_specific"/>
    <property type="match status" value="2"/>
</dbReference>
<dbReference type="EMBL" id="CM004393">
    <property type="protein sequence ID" value="OAY45867.1"/>
    <property type="molecule type" value="Genomic_DNA"/>
</dbReference>
<reference evidence="3" key="1">
    <citation type="journal article" date="2016" name="Nat. Biotechnol.">
        <title>Sequencing wild and cultivated cassava and related species reveals extensive interspecific hybridization and genetic diversity.</title>
        <authorList>
            <person name="Bredeson J.V."/>
            <person name="Lyons J.B."/>
            <person name="Prochnik S.E."/>
            <person name="Wu G.A."/>
            <person name="Ha C.M."/>
            <person name="Edsinger-Gonzales E."/>
            <person name="Grimwood J."/>
            <person name="Schmutz J."/>
            <person name="Rabbi I.Y."/>
            <person name="Egesi C."/>
            <person name="Nauluvula P."/>
            <person name="Lebot V."/>
            <person name="Ndunguru J."/>
            <person name="Mkamilo G."/>
            <person name="Bart R.S."/>
            <person name="Setter T.L."/>
            <person name="Gleadow R.M."/>
            <person name="Kulakow P."/>
            <person name="Ferguson M.E."/>
            <person name="Rounsley S."/>
            <person name="Rokhsar D.S."/>
        </authorList>
    </citation>
    <scope>NUCLEOTIDE SEQUENCE [LARGE SCALE GENOMIC DNA]</scope>
    <source>
        <strain evidence="3">cv. AM560-2</strain>
    </source>
</reference>
<keyword evidence="3" id="KW-1185">Reference proteome</keyword>
<gene>
    <name evidence="2" type="ORF">MANES_07G098500v8</name>
</gene>
<dbReference type="InterPro" id="IPR024489">
    <property type="entry name" value="Organ_specific_prot"/>
</dbReference>
<dbReference type="PANTHER" id="PTHR33731:SF2">
    <property type="entry name" value="ORGAN-SPECIFIC PROTEIN S2-LIKE"/>
    <property type="match status" value="1"/>
</dbReference>
<name>A0A2C9VLG8_MANES</name>
<feature type="chain" id="PRO_5012971494" description="Organ-specific protein S2" evidence="1">
    <location>
        <begin position="24"/>
        <end position="259"/>
    </location>
</feature>
<dbReference type="AlphaFoldDB" id="A0A2C9VLG8"/>
<sequence length="259" mass="30096">MKSFFALLSLFLLLLQILSSTYARKDVGEYWRGDIKAQSLPEPIQELLHASPTSSASNRKTSCGMSKNFEPRPDVSIYHDHIGLQKKNPMHETYSLQKFKSRPDVTIYHNDIVLEAEKQWNEKSFLKKLEPRYDVSIYHNDDDNDVPDGFKGKKTLHEKSFVNKFEPDVSIYHNDIILEVQKELEPRPDVTIYHNDLPNDFKGKKPLSEKSFVTKFEPRPDVSIYHNDAGFKAEKPSEEKSFLSNFEGKEDVTIYHEKL</sequence>
<evidence type="ECO:0000256" key="1">
    <source>
        <dbReference type="SAM" id="SignalP"/>
    </source>
</evidence>
<organism evidence="2 3">
    <name type="scientific">Manihot esculenta</name>
    <name type="common">Cassava</name>
    <name type="synonym">Jatropha manihot</name>
    <dbReference type="NCBI Taxonomy" id="3983"/>
    <lineage>
        <taxon>Eukaryota</taxon>
        <taxon>Viridiplantae</taxon>
        <taxon>Streptophyta</taxon>
        <taxon>Embryophyta</taxon>
        <taxon>Tracheophyta</taxon>
        <taxon>Spermatophyta</taxon>
        <taxon>Magnoliopsida</taxon>
        <taxon>eudicotyledons</taxon>
        <taxon>Gunneridae</taxon>
        <taxon>Pentapetalae</taxon>
        <taxon>rosids</taxon>
        <taxon>fabids</taxon>
        <taxon>Malpighiales</taxon>
        <taxon>Euphorbiaceae</taxon>
        <taxon>Crotonoideae</taxon>
        <taxon>Manihoteae</taxon>
        <taxon>Manihot</taxon>
    </lineage>
</organism>
<evidence type="ECO:0008006" key="4">
    <source>
        <dbReference type="Google" id="ProtNLM"/>
    </source>
</evidence>
<dbReference type="Gramene" id="Manes.07G098500.2.v8.1">
    <property type="protein sequence ID" value="Manes.07G098500.2.v8.1.CDS"/>
    <property type="gene ID" value="Manes.07G098500.v8.1"/>
</dbReference>